<protein>
    <submittedName>
        <fullName evidence="2">Uncharacterized protein</fullName>
    </submittedName>
</protein>
<feature type="region of interest" description="Disordered" evidence="1">
    <location>
        <begin position="108"/>
        <end position="181"/>
    </location>
</feature>
<dbReference type="EMBL" id="DP000011">
    <property type="protein sequence ID" value="ABA96967.1"/>
    <property type="molecule type" value="Genomic_DNA"/>
</dbReference>
<organism evidence="2">
    <name type="scientific">Oryza sativa subsp. japonica</name>
    <name type="common">Rice</name>
    <dbReference type="NCBI Taxonomy" id="39947"/>
    <lineage>
        <taxon>Eukaryota</taxon>
        <taxon>Viridiplantae</taxon>
        <taxon>Streptophyta</taxon>
        <taxon>Embryophyta</taxon>
        <taxon>Tracheophyta</taxon>
        <taxon>Spermatophyta</taxon>
        <taxon>Magnoliopsida</taxon>
        <taxon>Liliopsida</taxon>
        <taxon>Poales</taxon>
        <taxon>Poaceae</taxon>
        <taxon>BOP clade</taxon>
        <taxon>Oryzoideae</taxon>
        <taxon>Oryzeae</taxon>
        <taxon>Oryzinae</taxon>
        <taxon>Oryza</taxon>
        <taxon>Oryza sativa</taxon>
    </lineage>
</organism>
<sequence>MAFAMRLSPVRFPSRFSPLASGLSLSLKSSVSAGRAEGPSWYTSNKPLTGKVRTLEDAEAEASKMVEGLTTAEFGCLLQRQADGRANRVHAGELACWSIPSRVADDDVWTSRKHKRAVAKGRQVRTQHVTKDAADTDADEEDNDEREAGSDEDGGSRGYTPSPTWLNAGTGSHASPTGPQDVAGANVLLEISSSVVKPGVIDRKKNKGW</sequence>
<evidence type="ECO:0000256" key="1">
    <source>
        <dbReference type="SAM" id="MobiDB-lite"/>
    </source>
</evidence>
<gene>
    <name evidence="2" type="ordered locus">LOC_Os12g15370</name>
</gene>
<reference evidence="2" key="2">
    <citation type="submission" date="2005-04" db="EMBL/GenBank/DDBJ databases">
        <authorList>
            <person name="Buell C.R."/>
            <person name="Wing R.A."/>
            <person name="McCombie W.A."/>
            <person name="Ouyang S."/>
        </authorList>
    </citation>
    <scope>NUCLEOTIDE SEQUENCE</scope>
</reference>
<accession>Q2QUR4</accession>
<feature type="compositionally biased region" description="Basic residues" evidence="1">
    <location>
        <begin position="111"/>
        <end position="125"/>
    </location>
</feature>
<feature type="compositionally biased region" description="Acidic residues" evidence="1">
    <location>
        <begin position="135"/>
        <end position="153"/>
    </location>
</feature>
<name>Q2QUR4_ORYSJ</name>
<dbReference type="AlphaFoldDB" id="Q2QUR4"/>
<reference evidence="2" key="1">
    <citation type="journal article" date="2005" name="BMC Biol.">
        <title>The sequence of rice chromosomes 11 and 12, rich in disease resistance genes and recent gene duplications.</title>
        <authorList>
            <consortium name="The rice chromosomes 11 and 12 sequencing consortia"/>
        </authorList>
    </citation>
    <scope>NUCLEOTIDE SEQUENCE [LARGE SCALE GENOMIC DNA]</scope>
</reference>
<reference evidence="2" key="3">
    <citation type="submission" date="2006-01" db="EMBL/GenBank/DDBJ databases">
        <authorList>
            <person name="Buell R."/>
        </authorList>
    </citation>
    <scope>NUCLEOTIDE SEQUENCE</scope>
</reference>
<feature type="compositionally biased region" description="Polar residues" evidence="1">
    <location>
        <begin position="159"/>
        <end position="178"/>
    </location>
</feature>
<proteinExistence type="predicted"/>
<evidence type="ECO:0000313" key="2">
    <source>
        <dbReference type="EMBL" id="ABA96967.1"/>
    </source>
</evidence>